<name>A0A174XIP8_FLAPL</name>
<organism evidence="1 3">
    <name type="scientific">Flavonifractor plautii</name>
    <name type="common">Fusobacterium plautii</name>
    <dbReference type="NCBI Taxonomy" id="292800"/>
    <lineage>
        <taxon>Bacteria</taxon>
        <taxon>Bacillati</taxon>
        <taxon>Bacillota</taxon>
        <taxon>Clostridia</taxon>
        <taxon>Eubacteriales</taxon>
        <taxon>Oscillospiraceae</taxon>
        <taxon>Flavonifractor</taxon>
    </lineage>
</organism>
<dbReference type="AlphaFoldDB" id="A0A174XIP8"/>
<sequence length="73" mass="8543">MDLYYDILLAATPEGCPEPPRSDFYNEMVDQLCRKALRDIRKIVSEEPSGEWDSLLQIEDIWDVLKWLGVCRP</sequence>
<accession>A0A174XIP8</accession>
<reference evidence="1 3" key="1">
    <citation type="submission" date="2015-09" db="EMBL/GenBank/DDBJ databases">
        <authorList>
            <consortium name="Pathogen Informatics"/>
        </authorList>
    </citation>
    <scope>NUCLEOTIDE SEQUENCE [LARGE SCALE GENOMIC DNA]</scope>
    <source>
        <strain evidence="1 3">2789STDY5608854</strain>
    </source>
</reference>
<reference evidence="2" key="2">
    <citation type="submission" date="2023-01" db="EMBL/GenBank/DDBJ databases">
        <title>Human gut microbiome strain richness.</title>
        <authorList>
            <person name="Chen-Liaw A."/>
        </authorList>
    </citation>
    <scope>NUCLEOTIDE SEQUENCE</scope>
    <source>
        <strain evidence="2">1001287st1_F4_1001285I_161205</strain>
    </source>
</reference>
<evidence type="ECO:0000313" key="3">
    <source>
        <dbReference type="Proteomes" id="UP000095746"/>
    </source>
</evidence>
<dbReference type="GeneID" id="63971561"/>
<dbReference type="Proteomes" id="UP000095746">
    <property type="component" value="Unassembled WGS sequence"/>
</dbReference>
<dbReference type="EMBL" id="JAQLWV010000012">
    <property type="protein sequence ID" value="MDB7933322.1"/>
    <property type="molecule type" value="Genomic_DNA"/>
</dbReference>
<dbReference type="EMBL" id="CYZT01000634">
    <property type="protein sequence ID" value="CUQ03679.1"/>
    <property type="molecule type" value="Genomic_DNA"/>
</dbReference>
<dbReference type="RefSeq" id="WP_007494692.1">
    <property type="nucleotide sequence ID" value="NZ_AP031431.1"/>
</dbReference>
<evidence type="ECO:0000313" key="1">
    <source>
        <dbReference type="EMBL" id="CUQ03679.1"/>
    </source>
</evidence>
<protein>
    <submittedName>
        <fullName evidence="1">Uncharacterized protein</fullName>
    </submittedName>
</protein>
<gene>
    <name evidence="1" type="ORF">ERS852411_03899</name>
    <name evidence="2" type="ORF">PNE06_09575</name>
</gene>
<proteinExistence type="predicted"/>
<evidence type="ECO:0000313" key="2">
    <source>
        <dbReference type="EMBL" id="MDB7933322.1"/>
    </source>
</evidence>
<dbReference type="Proteomes" id="UP001211173">
    <property type="component" value="Unassembled WGS sequence"/>
</dbReference>